<evidence type="ECO:0000313" key="2">
    <source>
        <dbReference type="Proteomes" id="UP001060085"/>
    </source>
</evidence>
<proteinExistence type="predicted"/>
<organism evidence="1 2">
    <name type="scientific">Catharanthus roseus</name>
    <name type="common">Madagascar periwinkle</name>
    <name type="synonym">Vinca rosea</name>
    <dbReference type="NCBI Taxonomy" id="4058"/>
    <lineage>
        <taxon>Eukaryota</taxon>
        <taxon>Viridiplantae</taxon>
        <taxon>Streptophyta</taxon>
        <taxon>Embryophyta</taxon>
        <taxon>Tracheophyta</taxon>
        <taxon>Spermatophyta</taxon>
        <taxon>Magnoliopsida</taxon>
        <taxon>eudicotyledons</taxon>
        <taxon>Gunneridae</taxon>
        <taxon>Pentapetalae</taxon>
        <taxon>asterids</taxon>
        <taxon>lamiids</taxon>
        <taxon>Gentianales</taxon>
        <taxon>Apocynaceae</taxon>
        <taxon>Rauvolfioideae</taxon>
        <taxon>Vinceae</taxon>
        <taxon>Catharanthinae</taxon>
        <taxon>Catharanthus</taxon>
    </lineage>
</organism>
<reference evidence="2" key="1">
    <citation type="journal article" date="2023" name="Nat. Plants">
        <title>Single-cell RNA sequencing provides a high-resolution roadmap for understanding the multicellular compartmentation of specialized metabolism.</title>
        <authorList>
            <person name="Sun S."/>
            <person name="Shen X."/>
            <person name="Li Y."/>
            <person name="Li Y."/>
            <person name="Wang S."/>
            <person name="Li R."/>
            <person name="Zhang H."/>
            <person name="Shen G."/>
            <person name="Guo B."/>
            <person name="Wei J."/>
            <person name="Xu J."/>
            <person name="St-Pierre B."/>
            <person name="Chen S."/>
            <person name="Sun C."/>
        </authorList>
    </citation>
    <scope>NUCLEOTIDE SEQUENCE [LARGE SCALE GENOMIC DNA]</scope>
</reference>
<protein>
    <submittedName>
        <fullName evidence="1">Uncharacterized protein</fullName>
    </submittedName>
</protein>
<name>A0ACB9ZJP5_CATRO</name>
<sequence length="469" mass="51758">MLVGSACFDPHTTIEGGGGGGGLAGAEDGFSQTNFSMEGHSFHHQNLSSHQHQQDAALAMPMDMEFQHQLNMEMEQSYNNSIKMAQDQSNRGWEEHMNLNYSTNQQQQVEIQNFTVPLPDSTETTTHYPPTPDLLNMLPLPRCSPSSLLPNSSTTQKSPSNLLSSLGLLGDLSSSAAAHDGTTTASSVVYDPLLPLNLSPQPPFFRELMIHSLPHGYSLGGSRSGSLFSGVDDGEASGGGFFQDGDGRSYDNGVFEFTAGINCLAKGREGKDTKHFATEKQRRIQLNDKYNALRNLVPNPTKNDRASVVGDAIDYINELKRTVGELKILVEKKRCSRERIKRQKAENGSVLKTENDHLDQPYHGSELRSSWLHRKSRNTEVDVRIIDDEVTVKLVQQKRINCLLFVSKALDELQLDLHHVAGGLIGDYYSFLINSKISEGSTVYAHAIANKLIDVVDKQYAAFQPTSSY</sequence>
<keyword evidence="2" id="KW-1185">Reference proteome</keyword>
<dbReference type="EMBL" id="CM044708">
    <property type="protein sequence ID" value="KAI5647625.1"/>
    <property type="molecule type" value="Genomic_DNA"/>
</dbReference>
<evidence type="ECO:0000313" key="1">
    <source>
        <dbReference type="EMBL" id="KAI5647625.1"/>
    </source>
</evidence>
<gene>
    <name evidence="1" type="ORF">M9H77_33630</name>
</gene>
<dbReference type="Proteomes" id="UP001060085">
    <property type="component" value="Linkage Group LG08"/>
</dbReference>
<accession>A0ACB9ZJP5</accession>
<comment type="caution">
    <text evidence="1">The sequence shown here is derived from an EMBL/GenBank/DDBJ whole genome shotgun (WGS) entry which is preliminary data.</text>
</comment>